<dbReference type="EMBL" id="MPUH01000229">
    <property type="protein sequence ID" value="OMJ85665.1"/>
    <property type="molecule type" value="Genomic_DNA"/>
</dbReference>
<evidence type="ECO:0000256" key="1">
    <source>
        <dbReference type="SAM" id="Coils"/>
    </source>
</evidence>
<name>A0A1R2C9M1_9CILI</name>
<comment type="caution">
    <text evidence="2">The sequence shown here is derived from an EMBL/GenBank/DDBJ whole genome shotgun (WGS) entry which is preliminary data.</text>
</comment>
<feature type="coiled-coil region" evidence="1">
    <location>
        <begin position="139"/>
        <end position="231"/>
    </location>
</feature>
<evidence type="ECO:0000313" key="2">
    <source>
        <dbReference type="EMBL" id="OMJ85665.1"/>
    </source>
</evidence>
<dbReference type="Proteomes" id="UP000187209">
    <property type="component" value="Unassembled WGS sequence"/>
</dbReference>
<sequence length="341" mass="38708">MQSNVRDPENLAEKTVSYKNFIKGLNRTKSFGQGAYNTVNCKANLETLGSPMTKKSEQNIRRKKMIVDVDKVGEEGTAQIIRSPIVKRGKSSNSSLDISNSSHILQSDRKLIQEKDVSLSSKLEASHLKQENLMLRSHVKILQLSINDLQKKLEEALKESSTLACHIEELIIENKKLHSENERLISMISTLENDSFRSSKAYLQDDLEAKILSLDKEKEEKQEQIQQILIKFMAYLYEFSSSDEWILGLLGSPQPKKEIKKKDEFLHNRIDRVQLEIASCQAQISAEKGIEKSYYTSMSSSQIPSPLYSPSRTLRLTTFGELLNPVPKEGVTFALNKDRGN</sequence>
<dbReference type="AlphaFoldDB" id="A0A1R2C9M1"/>
<keyword evidence="3" id="KW-1185">Reference proteome</keyword>
<reference evidence="2 3" key="1">
    <citation type="submission" date="2016-11" db="EMBL/GenBank/DDBJ databases">
        <title>The macronuclear genome of Stentor coeruleus: a giant cell with tiny introns.</title>
        <authorList>
            <person name="Slabodnick M."/>
            <person name="Ruby J.G."/>
            <person name="Reiff S.B."/>
            <person name="Swart E.C."/>
            <person name="Gosai S."/>
            <person name="Prabakaran S."/>
            <person name="Witkowska E."/>
            <person name="Larue G.E."/>
            <person name="Fisher S."/>
            <person name="Freeman R.M."/>
            <person name="Gunawardena J."/>
            <person name="Chu W."/>
            <person name="Stover N.A."/>
            <person name="Gregory B.D."/>
            <person name="Nowacki M."/>
            <person name="Derisi J."/>
            <person name="Roy S.W."/>
            <person name="Marshall W.F."/>
            <person name="Sood P."/>
        </authorList>
    </citation>
    <scope>NUCLEOTIDE SEQUENCE [LARGE SCALE GENOMIC DNA]</scope>
    <source>
        <strain evidence="2">WM001</strain>
    </source>
</reference>
<gene>
    <name evidence="2" type="ORF">SteCoe_12932</name>
</gene>
<keyword evidence="1" id="KW-0175">Coiled coil</keyword>
<proteinExistence type="predicted"/>
<accession>A0A1R2C9M1</accession>
<organism evidence="2 3">
    <name type="scientific">Stentor coeruleus</name>
    <dbReference type="NCBI Taxonomy" id="5963"/>
    <lineage>
        <taxon>Eukaryota</taxon>
        <taxon>Sar</taxon>
        <taxon>Alveolata</taxon>
        <taxon>Ciliophora</taxon>
        <taxon>Postciliodesmatophora</taxon>
        <taxon>Heterotrichea</taxon>
        <taxon>Heterotrichida</taxon>
        <taxon>Stentoridae</taxon>
        <taxon>Stentor</taxon>
    </lineage>
</organism>
<evidence type="ECO:0000313" key="3">
    <source>
        <dbReference type="Proteomes" id="UP000187209"/>
    </source>
</evidence>
<protein>
    <submittedName>
        <fullName evidence="2">Uncharacterized protein</fullName>
    </submittedName>
</protein>